<dbReference type="RefSeq" id="XP_016290100.1">
    <property type="nucleotide sequence ID" value="XM_016439290.1"/>
</dbReference>
<dbReference type="GeneID" id="27421999"/>
<dbReference type="STRING" id="1365824.V5E4K8"/>
<dbReference type="InterPro" id="IPR050300">
    <property type="entry name" value="GDXG_lipolytic_enzyme"/>
</dbReference>
<dbReference type="SUPFAM" id="SSF53474">
    <property type="entry name" value="alpha/beta-Hydrolases"/>
    <property type="match status" value="1"/>
</dbReference>
<dbReference type="Pfam" id="PF07859">
    <property type="entry name" value="Abhydrolase_3"/>
    <property type="match status" value="1"/>
</dbReference>
<dbReference type="PANTHER" id="PTHR48081:SF8">
    <property type="entry name" value="ALPHA_BETA HYDROLASE FOLD-3 DOMAIN-CONTAINING PROTEIN-RELATED"/>
    <property type="match status" value="1"/>
</dbReference>
<name>V5E4K8_KALBG</name>
<dbReference type="PANTHER" id="PTHR48081">
    <property type="entry name" value="AB HYDROLASE SUPERFAMILY PROTEIN C4A8.06C"/>
    <property type="match status" value="1"/>
</dbReference>
<dbReference type="Gene3D" id="3.40.50.1820">
    <property type="entry name" value="alpha/beta hydrolase"/>
    <property type="match status" value="1"/>
</dbReference>
<proteinExistence type="predicted"/>
<dbReference type="InterPro" id="IPR013094">
    <property type="entry name" value="AB_hydrolase_3"/>
</dbReference>
<keyword evidence="4" id="KW-1185">Reference proteome</keyword>
<accession>V5E4K8</accession>
<dbReference type="InterPro" id="IPR029058">
    <property type="entry name" value="AB_hydrolase_fold"/>
</dbReference>
<gene>
    <name evidence="3" type="ORF">PSEUBRA_SCAF7g04618</name>
</gene>
<dbReference type="OMA" id="PNLGMDH"/>
<evidence type="ECO:0000313" key="3">
    <source>
        <dbReference type="EMBL" id="EST05111.1"/>
    </source>
</evidence>
<feature type="domain" description="Alpha/beta hydrolase fold-3" evidence="2">
    <location>
        <begin position="101"/>
        <end position="305"/>
    </location>
</feature>
<dbReference type="GO" id="GO:0016787">
    <property type="term" value="F:hydrolase activity"/>
    <property type="evidence" value="ECO:0007669"/>
    <property type="project" value="UniProtKB-KW"/>
</dbReference>
<evidence type="ECO:0000256" key="1">
    <source>
        <dbReference type="ARBA" id="ARBA00022801"/>
    </source>
</evidence>
<dbReference type="Proteomes" id="UP000019377">
    <property type="component" value="Unassembled WGS sequence"/>
</dbReference>
<dbReference type="EMBL" id="KI545893">
    <property type="protein sequence ID" value="EST05111.1"/>
    <property type="molecule type" value="Genomic_DNA"/>
</dbReference>
<sequence>MAGHSASASSVSEERLHAWSLQYIRLKATVVLMRTLMYSLKSLHPLIRGPQPALPHAFERQEVNLPSRQSGRTIKAHIYRSKHVAPTSDGDLAPLPVHISWHGSGFVLPNLGEDYGFVAHVLRKLGPNCIFVDADYRKAPEHPFPAASHDAQDVVNYVLSQPKVYDADRITLGGVSAGGNLALVVGAQLGPQRIAGVAALYSAVDFTIKPGTRPLPTKDRPDSGFPLPTWMSHIFVDSYFVREEDKSHPLCSVYYVDAARFPPLLLASGQVDYLHAASEKLVRKLTDAGRTDARFISVEKEGHGFDKIPRGPASVKRRDYVYDEFADFIQQSWSKTSAPRKAQL</sequence>
<reference evidence="4" key="1">
    <citation type="journal article" date="2013" name="Genome Announc.">
        <title>Draft genome sequence of Pseudozyma brasiliensis sp. nov. strain GHG001, a high producer of endo-1,4-xylanase isolated from an insect pest of sugarcane.</title>
        <authorList>
            <person name="Oliveira J.V.D.C."/>
            <person name="dos Santos R.A.C."/>
            <person name="Borges T.A."/>
            <person name="Riano-Pachon D.M."/>
            <person name="Goldman G.H."/>
        </authorList>
    </citation>
    <scope>NUCLEOTIDE SEQUENCE [LARGE SCALE GENOMIC DNA]</scope>
    <source>
        <strain evidence="4">GHG001</strain>
    </source>
</reference>
<protein>
    <submittedName>
        <fullName evidence="3">Esterase/lipase</fullName>
    </submittedName>
</protein>
<organism evidence="3 4">
    <name type="scientific">Kalmanozyma brasiliensis (strain GHG001)</name>
    <name type="common">Yeast</name>
    <name type="synonym">Pseudozyma brasiliensis</name>
    <dbReference type="NCBI Taxonomy" id="1365824"/>
    <lineage>
        <taxon>Eukaryota</taxon>
        <taxon>Fungi</taxon>
        <taxon>Dikarya</taxon>
        <taxon>Basidiomycota</taxon>
        <taxon>Ustilaginomycotina</taxon>
        <taxon>Ustilaginomycetes</taxon>
        <taxon>Ustilaginales</taxon>
        <taxon>Ustilaginaceae</taxon>
        <taxon>Kalmanozyma</taxon>
    </lineage>
</organism>
<evidence type="ECO:0000313" key="4">
    <source>
        <dbReference type="Proteomes" id="UP000019377"/>
    </source>
</evidence>
<dbReference type="AlphaFoldDB" id="V5E4K8"/>
<dbReference type="eggNOG" id="KOG1515">
    <property type="taxonomic scope" value="Eukaryota"/>
</dbReference>
<keyword evidence="1" id="KW-0378">Hydrolase</keyword>
<evidence type="ECO:0000259" key="2">
    <source>
        <dbReference type="Pfam" id="PF07859"/>
    </source>
</evidence>
<dbReference type="OrthoDB" id="408631at2759"/>
<dbReference type="HOGENOM" id="CLU_012494_3_0_1"/>